<organism evidence="7 8">
    <name type="scientific">Paenibacillus baimaensis</name>
    <dbReference type="NCBI Taxonomy" id="2982185"/>
    <lineage>
        <taxon>Bacteria</taxon>
        <taxon>Bacillati</taxon>
        <taxon>Bacillota</taxon>
        <taxon>Bacilli</taxon>
        <taxon>Bacillales</taxon>
        <taxon>Paenibacillaceae</taxon>
        <taxon>Paenibacillus</taxon>
    </lineage>
</organism>
<evidence type="ECO:0000256" key="2">
    <source>
        <dbReference type="ARBA" id="ARBA00006217"/>
    </source>
</evidence>
<dbReference type="EMBL" id="JAOQIO010000124">
    <property type="protein sequence ID" value="MCU6798103.1"/>
    <property type="molecule type" value="Genomic_DNA"/>
</dbReference>
<evidence type="ECO:0000256" key="6">
    <source>
        <dbReference type="ARBA" id="ARBA00048348"/>
    </source>
</evidence>
<evidence type="ECO:0000256" key="1">
    <source>
        <dbReference type="ARBA" id="ARBA00001947"/>
    </source>
</evidence>
<sequence length="194" mass="21749">MDSLMSTIINHNQQFVDNKDYEQYLTTRFPDKKMVIVTCMDTRLTELLPRAMNLRNGDAKIIKNAGAVVTHPFGSIMRSIIVAVYELQAKEIFVVGHHQCGMIGLNAPEVLEKAKERGVTQEMIETLHHAGIDLARFLRGFDDVQDSVLSSVKLIRNHPLLPKNLPVHGLIIDPETGKLDLVDNGYDWGTTTTV</sequence>
<comment type="similarity">
    <text evidence="2">Belongs to the beta-class carbonic anhydrase family.</text>
</comment>
<dbReference type="SUPFAM" id="SSF53056">
    <property type="entry name" value="beta-carbonic anhydrase, cab"/>
    <property type="match status" value="1"/>
</dbReference>
<dbReference type="CDD" id="cd03379">
    <property type="entry name" value="beta_CA_cladeD"/>
    <property type="match status" value="1"/>
</dbReference>
<keyword evidence="5" id="KW-0862">Zinc</keyword>
<dbReference type="PANTHER" id="PTHR43175:SF3">
    <property type="entry name" value="CARBON DISULFIDE HYDROLASE"/>
    <property type="match status" value="1"/>
</dbReference>
<comment type="cofactor">
    <cofactor evidence="1">
        <name>Zn(2+)</name>
        <dbReference type="ChEBI" id="CHEBI:29105"/>
    </cofactor>
</comment>
<dbReference type="InterPro" id="IPR001765">
    <property type="entry name" value="Carbonic_anhydrase"/>
</dbReference>
<dbReference type="Pfam" id="PF00484">
    <property type="entry name" value="Pro_CA"/>
    <property type="match status" value="1"/>
</dbReference>
<protein>
    <recommendedName>
        <fullName evidence="3">carbonic anhydrase</fullName>
        <ecNumber evidence="3">4.2.1.1</ecNumber>
    </recommendedName>
</protein>
<name>A0ABT2UTV3_9BACL</name>
<evidence type="ECO:0000256" key="3">
    <source>
        <dbReference type="ARBA" id="ARBA00012925"/>
    </source>
</evidence>
<reference evidence="7 8" key="1">
    <citation type="submission" date="2022-09" db="EMBL/GenBank/DDBJ databases">
        <authorList>
            <person name="Han X.L."/>
            <person name="Wang Q."/>
            <person name="Lu T."/>
        </authorList>
    </citation>
    <scope>NUCLEOTIDE SEQUENCE [LARGE SCALE GENOMIC DNA]</scope>
    <source>
        <strain evidence="7 8">WQ 127069</strain>
    </source>
</reference>
<keyword evidence="4" id="KW-0479">Metal-binding</keyword>
<dbReference type="PANTHER" id="PTHR43175">
    <property type="entry name" value="CARBONIC ANHYDRASE"/>
    <property type="match status" value="1"/>
</dbReference>
<comment type="caution">
    <text evidence="7">The sequence shown here is derived from an EMBL/GenBank/DDBJ whole genome shotgun (WGS) entry which is preliminary data.</text>
</comment>
<dbReference type="SMART" id="SM00947">
    <property type="entry name" value="Pro_CA"/>
    <property type="match status" value="1"/>
</dbReference>
<evidence type="ECO:0000256" key="5">
    <source>
        <dbReference type="ARBA" id="ARBA00022833"/>
    </source>
</evidence>
<evidence type="ECO:0000256" key="4">
    <source>
        <dbReference type="ARBA" id="ARBA00022723"/>
    </source>
</evidence>
<proteinExistence type="inferred from homology"/>
<dbReference type="EC" id="4.2.1.1" evidence="3"/>
<comment type="catalytic activity">
    <reaction evidence="6">
        <text>hydrogencarbonate + H(+) = CO2 + H2O</text>
        <dbReference type="Rhea" id="RHEA:10748"/>
        <dbReference type="ChEBI" id="CHEBI:15377"/>
        <dbReference type="ChEBI" id="CHEBI:15378"/>
        <dbReference type="ChEBI" id="CHEBI:16526"/>
        <dbReference type="ChEBI" id="CHEBI:17544"/>
        <dbReference type="EC" id="4.2.1.1"/>
    </reaction>
</comment>
<evidence type="ECO:0000313" key="7">
    <source>
        <dbReference type="EMBL" id="MCU6798103.1"/>
    </source>
</evidence>
<dbReference type="Gene3D" id="3.40.1050.10">
    <property type="entry name" value="Carbonic anhydrase"/>
    <property type="match status" value="1"/>
</dbReference>
<dbReference type="Proteomes" id="UP001652445">
    <property type="component" value="Unassembled WGS sequence"/>
</dbReference>
<gene>
    <name evidence="7" type="ORF">OB236_38850</name>
</gene>
<keyword evidence="8" id="KW-1185">Reference proteome</keyword>
<evidence type="ECO:0000313" key="8">
    <source>
        <dbReference type="Proteomes" id="UP001652445"/>
    </source>
</evidence>
<accession>A0ABT2UTV3</accession>
<dbReference type="InterPro" id="IPR036874">
    <property type="entry name" value="Carbonic_anhydrase_sf"/>
</dbReference>
<dbReference type="RefSeq" id="WP_262688766.1">
    <property type="nucleotide sequence ID" value="NZ_JAOQIO010000124.1"/>
</dbReference>